<feature type="region of interest" description="Disordered" evidence="1">
    <location>
        <begin position="180"/>
        <end position="241"/>
    </location>
</feature>
<evidence type="ECO:0000256" key="1">
    <source>
        <dbReference type="SAM" id="MobiDB-lite"/>
    </source>
</evidence>
<reference evidence="2 3" key="1">
    <citation type="submission" date="2021-03" db="EMBL/GenBank/DDBJ databases">
        <title>Sequencing the genomes of 1000 actinobacteria strains.</title>
        <authorList>
            <person name="Klenk H.-P."/>
        </authorList>
    </citation>
    <scope>NUCLEOTIDE SEQUENCE [LARGE SCALE GENOMIC DNA]</scope>
    <source>
        <strain evidence="2 3">DSM 18824</strain>
    </source>
</reference>
<dbReference type="EMBL" id="JAGINT010000002">
    <property type="protein sequence ID" value="MBP2354656.1"/>
    <property type="molecule type" value="Genomic_DNA"/>
</dbReference>
<feature type="region of interest" description="Disordered" evidence="1">
    <location>
        <begin position="357"/>
        <end position="471"/>
    </location>
</feature>
<dbReference type="RefSeq" id="WP_209697431.1">
    <property type="nucleotide sequence ID" value="NZ_BAAAVU010000008.1"/>
</dbReference>
<evidence type="ECO:0000313" key="3">
    <source>
        <dbReference type="Proteomes" id="UP000755585"/>
    </source>
</evidence>
<dbReference type="Proteomes" id="UP000755585">
    <property type="component" value="Unassembled WGS sequence"/>
</dbReference>
<comment type="caution">
    <text evidence="2">The sequence shown here is derived from an EMBL/GenBank/DDBJ whole genome shotgun (WGS) entry which is preliminary data.</text>
</comment>
<keyword evidence="3" id="KW-1185">Reference proteome</keyword>
<evidence type="ECO:0008006" key="4">
    <source>
        <dbReference type="Google" id="ProtNLM"/>
    </source>
</evidence>
<sequence>MNEFFLLGDGPYKGRTDVDVMSRDLESQKSGPWRAHAQHWTDASTALHKASGDLSAALNKVTIWQQSSGSEAFRTFKDEVTAGVTFLESWSGQATTVAHRLNQVADVLDGAVGLIAQYLNAWNDGNTKAKSTDSAVSSAGRSAADSAAFCAAMEMNIVSGVMSGAVDGLQAEFSKHNWLGPEVAKPGAGDPKVQDNGGDKAKAGGGGGADGGAQAKADEKAPTDTKPDAKQPDAKDPVDEAGKIIDVVGKGIDLIGKVPDSLDKWITLAQHAKSLVDPATAVTTPDPAKSLTNGLMTDHPALAGGAGTTTAPTFHSGSSLPPVTGSHLPTGSLGGVGAIGNSSFGHVSGTTERITPVQKSATAAGSAGTEPALSGRTSTTGSTGTQQSTPPMYPPQNGGMGAGGNGVRDVKSGAGANRKPGFNVPAEQSETERMRRNGVQSDLQGRTNGEQRAAAGVPPQRKRKRTPTRAAERDVLDEDLWRI</sequence>
<evidence type="ECO:0000313" key="2">
    <source>
        <dbReference type="EMBL" id="MBP2354656.1"/>
    </source>
</evidence>
<feature type="compositionally biased region" description="Low complexity" evidence="1">
    <location>
        <begin position="377"/>
        <end position="389"/>
    </location>
</feature>
<organism evidence="2 3">
    <name type="scientific">Kribbella aluminosa</name>
    <dbReference type="NCBI Taxonomy" id="416017"/>
    <lineage>
        <taxon>Bacteria</taxon>
        <taxon>Bacillati</taxon>
        <taxon>Actinomycetota</taxon>
        <taxon>Actinomycetes</taxon>
        <taxon>Propionibacteriales</taxon>
        <taxon>Kribbellaceae</taxon>
        <taxon>Kribbella</taxon>
    </lineage>
</organism>
<accession>A0ABS4USX8</accession>
<feature type="compositionally biased region" description="Basic and acidic residues" evidence="1">
    <location>
        <begin position="216"/>
        <end position="241"/>
    </location>
</feature>
<protein>
    <recommendedName>
        <fullName evidence="4">PPE family protein</fullName>
    </recommendedName>
</protein>
<feature type="compositionally biased region" description="Polar residues" evidence="1">
    <location>
        <begin position="438"/>
        <end position="450"/>
    </location>
</feature>
<name>A0ABS4USX8_9ACTN</name>
<proteinExistence type="predicted"/>
<gene>
    <name evidence="2" type="ORF">JOF29_005766</name>
</gene>